<feature type="region of interest" description="Disordered" evidence="1">
    <location>
        <begin position="1"/>
        <end position="29"/>
    </location>
</feature>
<sequence length="141" mass="15937">MTQKSFSEFERAAMKERAQELRAESNKKRNPAADLLEKIAELPSDEAFIASNLHKLVHEVAPTLQPKTWYGMPAYADNTGQVVLFFQAASKFKERYNTLGFNGVAALDSGKMWPTAYALTVWDDEVSHFIRKLIIKAISKN</sequence>
<dbReference type="AlphaFoldDB" id="A0A0R1MEM0"/>
<evidence type="ECO:0000313" key="2">
    <source>
        <dbReference type="EMBL" id="KRL03570.1"/>
    </source>
</evidence>
<gene>
    <name evidence="2" type="ORF">FC81_GL001825</name>
</gene>
<dbReference type="SUPFAM" id="SSF159888">
    <property type="entry name" value="YdhG-like"/>
    <property type="match status" value="1"/>
</dbReference>
<keyword evidence="3" id="KW-1185">Reference proteome</keyword>
<dbReference type="EMBL" id="AZEF01000002">
    <property type="protein sequence ID" value="KRL03570.1"/>
    <property type="molecule type" value="Genomic_DNA"/>
</dbReference>
<proteinExistence type="predicted"/>
<dbReference type="PATRIC" id="fig|1423731.3.peg.1874"/>
<organism evidence="2 3">
    <name type="scientific">Liquorilactobacillus capillatus DSM 19910</name>
    <dbReference type="NCBI Taxonomy" id="1423731"/>
    <lineage>
        <taxon>Bacteria</taxon>
        <taxon>Bacillati</taxon>
        <taxon>Bacillota</taxon>
        <taxon>Bacilli</taxon>
        <taxon>Lactobacillales</taxon>
        <taxon>Lactobacillaceae</taxon>
        <taxon>Liquorilactobacillus</taxon>
    </lineage>
</organism>
<name>A0A0R1MEM0_9LACO</name>
<protein>
    <submittedName>
        <fullName evidence="2">Uncharacterized protein</fullName>
    </submittedName>
</protein>
<feature type="compositionally biased region" description="Basic and acidic residues" evidence="1">
    <location>
        <begin position="7"/>
        <end position="27"/>
    </location>
</feature>
<evidence type="ECO:0000256" key="1">
    <source>
        <dbReference type="SAM" id="MobiDB-lite"/>
    </source>
</evidence>
<dbReference type="OrthoDB" id="32458at2"/>
<dbReference type="Proteomes" id="UP000051621">
    <property type="component" value="Unassembled WGS sequence"/>
</dbReference>
<comment type="caution">
    <text evidence="2">The sequence shown here is derived from an EMBL/GenBank/DDBJ whole genome shotgun (WGS) entry which is preliminary data.</text>
</comment>
<dbReference type="RefSeq" id="WP_057741741.1">
    <property type="nucleotide sequence ID" value="NZ_AZEF01000002.1"/>
</dbReference>
<evidence type="ECO:0000313" key="3">
    <source>
        <dbReference type="Proteomes" id="UP000051621"/>
    </source>
</evidence>
<accession>A0A0R1MEM0</accession>
<dbReference type="STRING" id="1423731.FC81_GL001825"/>
<reference evidence="2 3" key="1">
    <citation type="journal article" date="2015" name="Genome Announc.">
        <title>Expanding the biotechnology potential of lactobacilli through comparative genomics of 213 strains and associated genera.</title>
        <authorList>
            <person name="Sun Z."/>
            <person name="Harris H.M."/>
            <person name="McCann A."/>
            <person name="Guo C."/>
            <person name="Argimon S."/>
            <person name="Zhang W."/>
            <person name="Yang X."/>
            <person name="Jeffery I.B."/>
            <person name="Cooney J.C."/>
            <person name="Kagawa T.F."/>
            <person name="Liu W."/>
            <person name="Song Y."/>
            <person name="Salvetti E."/>
            <person name="Wrobel A."/>
            <person name="Rasinkangas P."/>
            <person name="Parkhill J."/>
            <person name="Rea M.C."/>
            <person name="O'Sullivan O."/>
            <person name="Ritari J."/>
            <person name="Douillard F.P."/>
            <person name="Paul Ross R."/>
            <person name="Yang R."/>
            <person name="Briner A.E."/>
            <person name="Felis G.E."/>
            <person name="de Vos W.M."/>
            <person name="Barrangou R."/>
            <person name="Klaenhammer T.R."/>
            <person name="Caufield P.W."/>
            <person name="Cui Y."/>
            <person name="Zhang H."/>
            <person name="O'Toole P.W."/>
        </authorList>
    </citation>
    <scope>NUCLEOTIDE SEQUENCE [LARGE SCALE GENOMIC DNA]</scope>
    <source>
        <strain evidence="2 3">DSM 19910</strain>
    </source>
</reference>